<dbReference type="PROSITE" id="PS50262">
    <property type="entry name" value="G_PROTEIN_RECEP_F1_2"/>
    <property type="match status" value="1"/>
</dbReference>
<dbReference type="InterPro" id="IPR000276">
    <property type="entry name" value="GPCR_Rhodpsn"/>
</dbReference>
<comment type="subcellular location">
    <subcellularLocation>
        <location evidence="1">Membrane</location>
        <topology evidence="1">Multi-pass membrane protein</topology>
    </subcellularLocation>
</comment>
<keyword evidence="3 9" id="KW-0812">Transmembrane</keyword>
<dbReference type="PANTHER" id="PTHR24235">
    <property type="entry name" value="NEUROPEPTIDE Y RECEPTOR"/>
    <property type="match status" value="1"/>
</dbReference>
<evidence type="ECO:0000256" key="3">
    <source>
        <dbReference type="ARBA" id="ARBA00022692"/>
    </source>
</evidence>
<dbReference type="Pfam" id="PF00001">
    <property type="entry name" value="7tm_1"/>
    <property type="match status" value="1"/>
</dbReference>
<keyword evidence="8 9" id="KW-0807">Transducer</keyword>
<dbReference type="InterPro" id="IPR000611">
    <property type="entry name" value="NPY_rcpt"/>
</dbReference>
<feature type="domain" description="G-protein coupled receptors family 1 profile" evidence="12">
    <location>
        <begin position="68"/>
        <end position="331"/>
    </location>
</feature>
<feature type="transmembrane region" description="Helical" evidence="11">
    <location>
        <begin position="216"/>
        <end position="236"/>
    </location>
</feature>
<evidence type="ECO:0000256" key="5">
    <source>
        <dbReference type="ARBA" id="ARBA00023040"/>
    </source>
</evidence>
<dbReference type="GO" id="GO:0016020">
    <property type="term" value="C:membrane"/>
    <property type="evidence" value="ECO:0007669"/>
    <property type="project" value="UniProtKB-SubCell"/>
</dbReference>
<dbReference type="PROSITE" id="PS00237">
    <property type="entry name" value="G_PROTEIN_RECEP_F1_1"/>
    <property type="match status" value="1"/>
</dbReference>
<name>A0AAN9TSQ6_9HEMI</name>
<keyword evidence="4 11" id="KW-1133">Transmembrane helix</keyword>
<comment type="caution">
    <text evidence="13">The sequence shown here is derived from an EMBL/GenBank/DDBJ whole genome shotgun (WGS) entry which is preliminary data.</text>
</comment>
<dbReference type="PANTHER" id="PTHR24235:SF12">
    <property type="entry name" value="G-PROTEIN COUPLED RECEPTORS FAMILY 1 PROFILE DOMAIN-CONTAINING PROTEIN"/>
    <property type="match status" value="1"/>
</dbReference>
<protein>
    <recommendedName>
        <fullName evidence="12">G-protein coupled receptors family 1 profile domain-containing protein</fullName>
    </recommendedName>
</protein>
<evidence type="ECO:0000256" key="9">
    <source>
        <dbReference type="RuleBase" id="RU000688"/>
    </source>
</evidence>
<proteinExistence type="inferred from homology"/>
<evidence type="ECO:0000256" key="10">
    <source>
        <dbReference type="SAM" id="MobiDB-lite"/>
    </source>
</evidence>
<evidence type="ECO:0000256" key="1">
    <source>
        <dbReference type="ARBA" id="ARBA00004141"/>
    </source>
</evidence>
<feature type="transmembrane region" description="Helical" evidence="11">
    <location>
        <begin position="52"/>
        <end position="77"/>
    </location>
</feature>
<evidence type="ECO:0000256" key="2">
    <source>
        <dbReference type="ARBA" id="ARBA00010663"/>
    </source>
</evidence>
<evidence type="ECO:0000256" key="8">
    <source>
        <dbReference type="ARBA" id="ARBA00023224"/>
    </source>
</evidence>
<feature type="region of interest" description="Disordered" evidence="10">
    <location>
        <begin position="357"/>
        <end position="378"/>
    </location>
</feature>
<dbReference type="Gene3D" id="1.20.1070.10">
    <property type="entry name" value="Rhodopsin 7-helix transmembrane proteins"/>
    <property type="match status" value="1"/>
</dbReference>
<reference evidence="13 14" key="1">
    <citation type="submission" date="2024-03" db="EMBL/GenBank/DDBJ databases">
        <title>Adaptation during the transition from Ophiocordyceps entomopathogen to insect associate is accompanied by gene loss and intensified selection.</title>
        <authorList>
            <person name="Ward C.M."/>
            <person name="Onetto C.A."/>
            <person name="Borneman A.R."/>
        </authorList>
    </citation>
    <scope>NUCLEOTIDE SEQUENCE [LARGE SCALE GENOMIC DNA]</scope>
    <source>
        <strain evidence="13">AWRI1</strain>
        <tissue evidence="13">Single Adult Female</tissue>
    </source>
</reference>
<keyword evidence="6 11" id="KW-0472">Membrane</keyword>
<keyword evidence="5 9" id="KW-0297">G-protein coupled receptor</keyword>
<dbReference type="GO" id="GO:0004983">
    <property type="term" value="F:neuropeptide Y receptor activity"/>
    <property type="evidence" value="ECO:0007669"/>
    <property type="project" value="InterPro"/>
</dbReference>
<dbReference type="CDD" id="cd15203">
    <property type="entry name" value="7tmA_NPYR-like"/>
    <property type="match status" value="1"/>
</dbReference>
<feature type="transmembrane region" description="Helical" evidence="11">
    <location>
        <begin position="133"/>
        <end position="154"/>
    </location>
</feature>
<dbReference type="PRINTS" id="PR00237">
    <property type="entry name" value="GPCRRHODOPSN"/>
</dbReference>
<feature type="transmembrane region" description="Helical" evidence="11">
    <location>
        <begin position="89"/>
        <end position="113"/>
    </location>
</feature>
<evidence type="ECO:0000256" key="11">
    <source>
        <dbReference type="SAM" id="Phobius"/>
    </source>
</evidence>
<feature type="transmembrane region" description="Helical" evidence="11">
    <location>
        <begin position="269"/>
        <end position="289"/>
    </location>
</feature>
<evidence type="ECO:0000313" key="14">
    <source>
        <dbReference type="Proteomes" id="UP001367676"/>
    </source>
</evidence>
<dbReference type="PRINTS" id="PR01012">
    <property type="entry name" value="NRPEPTIDEYR"/>
</dbReference>
<dbReference type="SUPFAM" id="SSF81321">
    <property type="entry name" value="Family A G protein-coupled receptor-like"/>
    <property type="match status" value="1"/>
</dbReference>
<dbReference type="Proteomes" id="UP001367676">
    <property type="component" value="Unassembled WGS sequence"/>
</dbReference>
<evidence type="ECO:0000259" key="12">
    <source>
        <dbReference type="PROSITE" id="PS50262"/>
    </source>
</evidence>
<evidence type="ECO:0000256" key="6">
    <source>
        <dbReference type="ARBA" id="ARBA00023136"/>
    </source>
</evidence>
<accession>A0AAN9TSQ6</accession>
<feature type="compositionally biased region" description="Polar residues" evidence="10">
    <location>
        <begin position="366"/>
        <end position="378"/>
    </location>
</feature>
<dbReference type="AlphaFoldDB" id="A0AAN9TSQ6"/>
<evidence type="ECO:0000256" key="7">
    <source>
        <dbReference type="ARBA" id="ARBA00023170"/>
    </source>
</evidence>
<feature type="region of interest" description="Disordered" evidence="10">
    <location>
        <begin position="390"/>
        <end position="410"/>
    </location>
</feature>
<feature type="transmembrane region" description="Helical" evidence="11">
    <location>
        <begin position="309"/>
        <end position="334"/>
    </location>
</feature>
<gene>
    <name evidence="13" type="ORF">V9T40_013759</name>
</gene>
<evidence type="ECO:0000256" key="4">
    <source>
        <dbReference type="ARBA" id="ARBA00022989"/>
    </source>
</evidence>
<sequence>MRCKLNEEKGLELERCGFLELNKTLNFSVEEALGVILEYRKSSRNLSESTEAVLIVVYSLLIGVGVCANMLVCFVVARKSQMHTPRNLYIVNLSISDMSMCVICMPFTLISILRREWRLGSLLCKLVPVLEGTNIMISIGTITMIALDRYFTIVRRHDSVSTRSSVIACIICVWIFSIVATSPLAYYQVVESLSFHKVILYDACIEKWPSHNLKTAYTVCILLVQAVIPASVVSIVHARIASYLHSHAKSQTNIRRAERELRRNKRTTVLLLGVAILFLASWLPLNLFSLVTDILYPPESATNVSAEKLYLILAICHVIAMSSAISNPIVYGWLNANIRHEFMQLFSWKCVTLTTSEGPNTGGDDQATTKTVLATSSQRRSGPILVQLKSEKSERSNLSPPPLHIDSFML</sequence>
<comment type="similarity">
    <text evidence="2 9">Belongs to the G-protein coupled receptor 1 family.</text>
</comment>
<dbReference type="InterPro" id="IPR017452">
    <property type="entry name" value="GPCR_Rhodpsn_7TM"/>
</dbReference>
<organism evidence="13 14">
    <name type="scientific">Parthenolecanium corni</name>
    <dbReference type="NCBI Taxonomy" id="536013"/>
    <lineage>
        <taxon>Eukaryota</taxon>
        <taxon>Metazoa</taxon>
        <taxon>Ecdysozoa</taxon>
        <taxon>Arthropoda</taxon>
        <taxon>Hexapoda</taxon>
        <taxon>Insecta</taxon>
        <taxon>Pterygota</taxon>
        <taxon>Neoptera</taxon>
        <taxon>Paraneoptera</taxon>
        <taxon>Hemiptera</taxon>
        <taxon>Sternorrhyncha</taxon>
        <taxon>Coccoidea</taxon>
        <taxon>Coccidae</taxon>
        <taxon>Parthenolecanium</taxon>
    </lineage>
</organism>
<evidence type="ECO:0000313" key="13">
    <source>
        <dbReference type="EMBL" id="KAK7582314.1"/>
    </source>
</evidence>
<dbReference type="EMBL" id="JBBCAQ010000033">
    <property type="protein sequence ID" value="KAK7582314.1"/>
    <property type="molecule type" value="Genomic_DNA"/>
</dbReference>
<keyword evidence="7 9" id="KW-0675">Receptor</keyword>
<keyword evidence="14" id="KW-1185">Reference proteome</keyword>
<feature type="transmembrane region" description="Helical" evidence="11">
    <location>
        <begin position="166"/>
        <end position="187"/>
    </location>
</feature>